<proteinExistence type="predicted"/>
<dbReference type="AlphaFoldDB" id="A0A0A9HSF1"/>
<name>A0A0A9HSF1_ARUDO</name>
<accession>A0A0A9HSF1</accession>
<evidence type="ECO:0000313" key="1">
    <source>
        <dbReference type="EMBL" id="JAE37826.1"/>
    </source>
</evidence>
<reference evidence="1" key="2">
    <citation type="journal article" date="2015" name="Data Brief">
        <title>Shoot transcriptome of the giant reed, Arundo donax.</title>
        <authorList>
            <person name="Barrero R.A."/>
            <person name="Guerrero F.D."/>
            <person name="Moolhuijzen P."/>
            <person name="Goolsby J.A."/>
            <person name="Tidwell J."/>
            <person name="Bellgard S.E."/>
            <person name="Bellgard M.I."/>
        </authorList>
    </citation>
    <scope>NUCLEOTIDE SEQUENCE</scope>
    <source>
        <tissue evidence="1">Shoot tissue taken approximately 20 cm above the soil surface</tissue>
    </source>
</reference>
<sequence>MTCFFSYALINVTSVIELFSYTLSIRRNILIANYRQLISLRIFL</sequence>
<dbReference type="EMBL" id="GBRH01160070">
    <property type="protein sequence ID" value="JAE37826.1"/>
    <property type="molecule type" value="Transcribed_RNA"/>
</dbReference>
<protein>
    <submittedName>
        <fullName evidence="1">Uncharacterized protein</fullName>
    </submittedName>
</protein>
<reference evidence="1" key="1">
    <citation type="submission" date="2014-09" db="EMBL/GenBank/DDBJ databases">
        <authorList>
            <person name="Magalhaes I.L.F."/>
            <person name="Oliveira U."/>
            <person name="Santos F.R."/>
            <person name="Vidigal T.H.D.A."/>
            <person name="Brescovit A.D."/>
            <person name="Santos A.J."/>
        </authorList>
    </citation>
    <scope>NUCLEOTIDE SEQUENCE</scope>
    <source>
        <tissue evidence="1">Shoot tissue taken approximately 20 cm above the soil surface</tissue>
    </source>
</reference>
<organism evidence="1">
    <name type="scientific">Arundo donax</name>
    <name type="common">Giant reed</name>
    <name type="synonym">Donax arundinaceus</name>
    <dbReference type="NCBI Taxonomy" id="35708"/>
    <lineage>
        <taxon>Eukaryota</taxon>
        <taxon>Viridiplantae</taxon>
        <taxon>Streptophyta</taxon>
        <taxon>Embryophyta</taxon>
        <taxon>Tracheophyta</taxon>
        <taxon>Spermatophyta</taxon>
        <taxon>Magnoliopsida</taxon>
        <taxon>Liliopsida</taxon>
        <taxon>Poales</taxon>
        <taxon>Poaceae</taxon>
        <taxon>PACMAD clade</taxon>
        <taxon>Arundinoideae</taxon>
        <taxon>Arundineae</taxon>
        <taxon>Arundo</taxon>
    </lineage>
</organism>